<comment type="similarity">
    <text evidence="3">Belongs to the ABC transporter superfamily. ABCB family. Heavy Metal importer (TC 3.A.1.210) subfamily.</text>
</comment>
<proteinExistence type="inferred from homology"/>
<accession>G4TKG9</accession>
<comment type="caution">
    <text evidence="6">The sequence shown here is derived from an EMBL/GenBank/DDBJ whole genome shotgun (WGS) entry which is preliminary data.</text>
</comment>
<dbReference type="PROSITE" id="PS50893">
    <property type="entry name" value="ABC_TRANSPORTER_2"/>
    <property type="match status" value="1"/>
</dbReference>
<name>G4TKG9_SERID</name>
<evidence type="ECO:0000313" key="7">
    <source>
        <dbReference type="Proteomes" id="UP000007148"/>
    </source>
</evidence>
<dbReference type="Pfam" id="PF00005">
    <property type="entry name" value="ABC_tran"/>
    <property type="match status" value="1"/>
</dbReference>
<evidence type="ECO:0000256" key="1">
    <source>
        <dbReference type="ARBA" id="ARBA00022741"/>
    </source>
</evidence>
<evidence type="ECO:0000256" key="3">
    <source>
        <dbReference type="ARBA" id="ARBA00024363"/>
    </source>
</evidence>
<dbReference type="Proteomes" id="UP000007148">
    <property type="component" value="Unassembled WGS sequence"/>
</dbReference>
<dbReference type="PANTHER" id="PTHR24221">
    <property type="entry name" value="ATP-BINDING CASSETTE SUB-FAMILY B"/>
    <property type="match status" value="1"/>
</dbReference>
<keyword evidence="7" id="KW-1185">Reference proteome</keyword>
<organism evidence="6 7">
    <name type="scientific">Serendipita indica (strain DSM 11827)</name>
    <name type="common">Root endophyte fungus</name>
    <name type="synonym">Piriformospora indica</name>
    <dbReference type="NCBI Taxonomy" id="1109443"/>
    <lineage>
        <taxon>Eukaryota</taxon>
        <taxon>Fungi</taxon>
        <taxon>Dikarya</taxon>
        <taxon>Basidiomycota</taxon>
        <taxon>Agaricomycotina</taxon>
        <taxon>Agaricomycetes</taxon>
        <taxon>Sebacinales</taxon>
        <taxon>Serendipitaceae</taxon>
        <taxon>Serendipita</taxon>
    </lineage>
</organism>
<dbReference type="AlphaFoldDB" id="G4TKG9"/>
<evidence type="ECO:0000256" key="2">
    <source>
        <dbReference type="ARBA" id="ARBA00022840"/>
    </source>
</evidence>
<evidence type="ECO:0000313" key="6">
    <source>
        <dbReference type="EMBL" id="CCA71810.1"/>
    </source>
</evidence>
<dbReference type="GO" id="GO:0005524">
    <property type="term" value="F:ATP binding"/>
    <property type="evidence" value="ECO:0007669"/>
    <property type="project" value="UniProtKB-KW"/>
</dbReference>
<dbReference type="SMART" id="SM00382">
    <property type="entry name" value="AAA"/>
    <property type="match status" value="1"/>
</dbReference>
<dbReference type="InterPro" id="IPR017871">
    <property type="entry name" value="ABC_transporter-like_CS"/>
</dbReference>
<feature type="domain" description="ABC transporter" evidence="5">
    <location>
        <begin position="445"/>
        <end position="703"/>
    </location>
</feature>
<dbReference type="InterPro" id="IPR039421">
    <property type="entry name" value="Type_1_exporter"/>
</dbReference>
<dbReference type="EMBL" id="CAFZ01000135">
    <property type="protein sequence ID" value="CCA71810.1"/>
    <property type="molecule type" value="Genomic_DNA"/>
</dbReference>
<evidence type="ECO:0000259" key="5">
    <source>
        <dbReference type="PROSITE" id="PS50893"/>
    </source>
</evidence>
<evidence type="ECO:0000256" key="4">
    <source>
        <dbReference type="SAM" id="MobiDB-lite"/>
    </source>
</evidence>
<dbReference type="InterPro" id="IPR027417">
    <property type="entry name" value="P-loop_NTPase"/>
</dbReference>
<dbReference type="eggNOG" id="KOG0058">
    <property type="taxonomic scope" value="Eukaryota"/>
</dbReference>
<dbReference type="InParanoid" id="G4TKG9"/>
<dbReference type="STRING" id="1109443.G4TKG9"/>
<gene>
    <name evidence="6" type="ORF">PIIN_05745</name>
</gene>
<dbReference type="PROSITE" id="PS00211">
    <property type="entry name" value="ABC_TRANSPORTER_1"/>
    <property type="match status" value="1"/>
</dbReference>
<dbReference type="CDD" id="cd03228">
    <property type="entry name" value="ABCC_MRP_Like"/>
    <property type="match status" value="1"/>
</dbReference>
<feature type="region of interest" description="Disordered" evidence="4">
    <location>
        <begin position="1"/>
        <end position="36"/>
    </location>
</feature>
<dbReference type="InterPro" id="IPR003439">
    <property type="entry name" value="ABC_transporter-like_ATP-bd"/>
</dbReference>
<protein>
    <recommendedName>
        <fullName evidence="5">ABC transporter domain-containing protein</fullName>
    </recommendedName>
</protein>
<dbReference type="GO" id="GO:0034040">
    <property type="term" value="F:ATPase-coupled lipid transmembrane transporter activity"/>
    <property type="evidence" value="ECO:0007669"/>
    <property type="project" value="TreeGrafter"/>
</dbReference>
<dbReference type="GO" id="GO:0016887">
    <property type="term" value="F:ATP hydrolysis activity"/>
    <property type="evidence" value="ECO:0007669"/>
    <property type="project" value="InterPro"/>
</dbReference>
<dbReference type="SUPFAM" id="SSF52540">
    <property type="entry name" value="P-loop containing nucleoside triphosphate hydrolases"/>
    <property type="match status" value="1"/>
</dbReference>
<keyword evidence="2" id="KW-0067">ATP-binding</keyword>
<dbReference type="PANTHER" id="PTHR24221:SF654">
    <property type="entry name" value="ATP-BINDING CASSETTE SUB-FAMILY B MEMBER 6"/>
    <property type="match status" value="1"/>
</dbReference>
<dbReference type="OMA" id="NGTICEF"/>
<dbReference type="Gene3D" id="3.40.50.300">
    <property type="entry name" value="P-loop containing nucleotide triphosphate hydrolases"/>
    <property type="match status" value="1"/>
</dbReference>
<dbReference type="OrthoDB" id="6500128at2759"/>
<reference evidence="6 7" key="1">
    <citation type="journal article" date="2011" name="PLoS Pathog.">
        <title>Endophytic Life Strategies Decoded by Genome and Transcriptome Analyses of the Mutualistic Root Symbiont Piriformospora indica.</title>
        <authorList>
            <person name="Zuccaro A."/>
            <person name="Lahrmann U."/>
            <person name="Guldener U."/>
            <person name="Langen G."/>
            <person name="Pfiffi S."/>
            <person name="Biedenkopf D."/>
            <person name="Wong P."/>
            <person name="Samans B."/>
            <person name="Grimm C."/>
            <person name="Basiewicz M."/>
            <person name="Murat C."/>
            <person name="Martin F."/>
            <person name="Kogel K.H."/>
        </authorList>
    </citation>
    <scope>NUCLEOTIDE SEQUENCE [LARGE SCALE GENOMIC DNA]</scope>
    <source>
        <strain evidence="6 7">DSM 11827</strain>
    </source>
</reference>
<sequence>MGRVKDGPPHANGHVPNGFSEKESKSRRPHHHSSPIFNAWNQSRRAKGSSAPLPAGSQRELSIANLFHALYIVQTCLLDMFLLLWRLHPFRTSLLLVFNLARGVFPAVRGYSRALILDEVQRLFVTESFAFGRLGKLLLTDGFRMFVEMLLDVFATHNEDLVQQSARLHVEYLQMKIRLKLDMPALSDPEITDILAEADMFVRSFSGGNCMLLSPLDMVRIFTTLAEICSQLFVLWSMSLSSARAFQSTQHWTELMILAMATFPTLFGFFNSRLSFSTNRWSHSLEEAEGSKLEQTHERMRNLAYSERFKREVLLFGMGDWILNSWAEAKRALAIRPTSVMDSTTTAAQTFAHSTSLEFFSLVQTLPLALQFSSASLGAVTMYRTTAELLLATIMEFQTLLRQFYQGIFLLGSFNVALKLQPKLAPVEEERKEYIRHPDGSGMKIEIEGLSYTFPGMPTPTLHDVNFHVEPGEVVAILLAGLNGSGKSTFLNVLLRLYDFDGGTFRINDVDVRSYEPEDLHAHTSAVFQDFSQFNASLRENVGVGCVGDMNSDVAIEQALQAGGGSQLLQKLPDGLDSELDDGYSFCFGGMGDRRSLSGGEWQRVAISRAFMRTDADLYVFDEANSALDATAQNELFERITRGCTTSPNGQRRKKTVIFVTHRLSTTKRVDKIVLFKNGTVTEVGTHDELMARPDSSYAELYRNYMSDGSWDLVEKQTPPTGPADFGLQMHSSPPLAHSYFPALSTYYSQ</sequence>
<keyword evidence="1" id="KW-0547">Nucleotide-binding</keyword>
<dbReference type="InterPro" id="IPR003593">
    <property type="entry name" value="AAA+_ATPase"/>
</dbReference>
<dbReference type="HOGENOM" id="CLU_000604_84_3_1"/>